<dbReference type="RefSeq" id="WP_051885646.1">
    <property type="nucleotide sequence ID" value="NZ_JBEWQG010000003.1"/>
</dbReference>
<organism evidence="2 3">
    <name type="scientific">Flavobacterium hydatis</name>
    <name type="common">Cytophaga aquatilis</name>
    <dbReference type="NCBI Taxonomy" id="991"/>
    <lineage>
        <taxon>Bacteria</taxon>
        <taxon>Pseudomonadati</taxon>
        <taxon>Bacteroidota</taxon>
        <taxon>Flavobacteriia</taxon>
        <taxon>Flavobacteriales</taxon>
        <taxon>Flavobacteriaceae</taxon>
        <taxon>Flavobacterium</taxon>
    </lineage>
</organism>
<protein>
    <recommendedName>
        <fullName evidence="4">Molybdenum ABC transporter permease</fullName>
    </recommendedName>
</protein>
<name>A0ABX4CIX5_FLAHY</name>
<sequence>MDRNNAVLIIFGILALVIGILLKLFIGRRRFYRRNSLGGEGFKNYRSSLITPFWENLLTLAGGLLIIFGIIALAMAKWLL</sequence>
<feature type="transmembrane region" description="Helical" evidence="1">
    <location>
        <begin position="6"/>
        <end position="26"/>
    </location>
</feature>
<comment type="caution">
    <text evidence="2">The sequence shown here is derived from an EMBL/GenBank/DDBJ whole genome shotgun (WGS) entry which is preliminary data.</text>
</comment>
<dbReference type="Proteomes" id="UP000198424">
    <property type="component" value="Unassembled WGS sequence"/>
</dbReference>
<accession>A0ABX4CIX5</accession>
<evidence type="ECO:0000313" key="3">
    <source>
        <dbReference type="Proteomes" id="UP000198424"/>
    </source>
</evidence>
<keyword evidence="1" id="KW-1133">Transmembrane helix</keyword>
<gene>
    <name evidence="2" type="ORF">B0A62_09495</name>
</gene>
<feature type="transmembrane region" description="Helical" evidence="1">
    <location>
        <begin position="53"/>
        <end position="76"/>
    </location>
</feature>
<evidence type="ECO:0008006" key="4">
    <source>
        <dbReference type="Google" id="ProtNLM"/>
    </source>
</evidence>
<dbReference type="EMBL" id="MUGY01000008">
    <property type="protein sequence ID" value="OXA95127.1"/>
    <property type="molecule type" value="Genomic_DNA"/>
</dbReference>
<keyword evidence="1" id="KW-0472">Membrane</keyword>
<reference evidence="2 3" key="1">
    <citation type="submission" date="2016-11" db="EMBL/GenBank/DDBJ databases">
        <title>Whole genomes of Flavobacteriaceae.</title>
        <authorList>
            <person name="Stine C."/>
            <person name="Li C."/>
            <person name="Tadesse D."/>
        </authorList>
    </citation>
    <scope>NUCLEOTIDE SEQUENCE [LARGE SCALE GENOMIC DNA]</scope>
    <source>
        <strain evidence="2 3">ATCC 29551</strain>
    </source>
</reference>
<proteinExistence type="predicted"/>
<keyword evidence="1" id="KW-0812">Transmembrane</keyword>
<evidence type="ECO:0000256" key="1">
    <source>
        <dbReference type="SAM" id="Phobius"/>
    </source>
</evidence>
<evidence type="ECO:0000313" key="2">
    <source>
        <dbReference type="EMBL" id="OXA95127.1"/>
    </source>
</evidence>
<keyword evidence="3" id="KW-1185">Reference proteome</keyword>